<gene>
    <name evidence="1" type="ORF">FA95DRAFT_1525667</name>
</gene>
<protein>
    <submittedName>
        <fullName evidence="1">Uncharacterized protein</fullName>
    </submittedName>
</protein>
<keyword evidence="2" id="KW-1185">Reference proteome</keyword>
<reference evidence="1" key="2">
    <citation type="journal article" date="2022" name="New Phytol.">
        <title>Evolutionary transition to the ectomycorrhizal habit in the genomes of a hyperdiverse lineage of mushroom-forming fungi.</title>
        <authorList>
            <person name="Looney B."/>
            <person name="Miyauchi S."/>
            <person name="Morin E."/>
            <person name="Drula E."/>
            <person name="Courty P.E."/>
            <person name="Kohler A."/>
            <person name="Kuo A."/>
            <person name="LaButti K."/>
            <person name="Pangilinan J."/>
            <person name="Lipzen A."/>
            <person name="Riley R."/>
            <person name="Andreopoulos W."/>
            <person name="He G."/>
            <person name="Johnson J."/>
            <person name="Nolan M."/>
            <person name="Tritt A."/>
            <person name="Barry K.W."/>
            <person name="Grigoriev I.V."/>
            <person name="Nagy L.G."/>
            <person name="Hibbett D."/>
            <person name="Henrissat B."/>
            <person name="Matheny P.B."/>
            <person name="Labbe J."/>
            <person name="Martin F.M."/>
        </authorList>
    </citation>
    <scope>NUCLEOTIDE SEQUENCE</scope>
    <source>
        <strain evidence="1">FP105234-sp</strain>
    </source>
</reference>
<accession>A0ACB8RDF0</accession>
<name>A0ACB8RDF0_9AGAM</name>
<organism evidence="1 2">
    <name type="scientific">Auriscalpium vulgare</name>
    <dbReference type="NCBI Taxonomy" id="40419"/>
    <lineage>
        <taxon>Eukaryota</taxon>
        <taxon>Fungi</taxon>
        <taxon>Dikarya</taxon>
        <taxon>Basidiomycota</taxon>
        <taxon>Agaricomycotina</taxon>
        <taxon>Agaricomycetes</taxon>
        <taxon>Russulales</taxon>
        <taxon>Auriscalpiaceae</taxon>
        <taxon>Auriscalpium</taxon>
    </lineage>
</organism>
<reference evidence="1" key="1">
    <citation type="submission" date="2021-02" db="EMBL/GenBank/DDBJ databases">
        <authorList>
            <consortium name="DOE Joint Genome Institute"/>
            <person name="Ahrendt S."/>
            <person name="Looney B.P."/>
            <person name="Miyauchi S."/>
            <person name="Morin E."/>
            <person name="Drula E."/>
            <person name="Courty P.E."/>
            <person name="Chicoki N."/>
            <person name="Fauchery L."/>
            <person name="Kohler A."/>
            <person name="Kuo A."/>
            <person name="Labutti K."/>
            <person name="Pangilinan J."/>
            <person name="Lipzen A."/>
            <person name="Riley R."/>
            <person name="Andreopoulos W."/>
            <person name="He G."/>
            <person name="Johnson J."/>
            <person name="Barry K.W."/>
            <person name="Grigoriev I.V."/>
            <person name="Nagy L."/>
            <person name="Hibbett D."/>
            <person name="Henrissat B."/>
            <person name="Matheny P.B."/>
            <person name="Labbe J."/>
            <person name="Martin F."/>
        </authorList>
    </citation>
    <scope>NUCLEOTIDE SEQUENCE</scope>
    <source>
        <strain evidence="1">FP105234-sp</strain>
    </source>
</reference>
<comment type="caution">
    <text evidence="1">The sequence shown here is derived from an EMBL/GenBank/DDBJ whole genome shotgun (WGS) entry which is preliminary data.</text>
</comment>
<evidence type="ECO:0000313" key="1">
    <source>
        <dbReference type="EMBL" id="KAI0042154.1"/>
    </source>
</evidence>
<dbReference type="EMBL" id="MU276081">
    <property type="protein sequence ID" value="KAI0042154.1"/>
    <property type="molecule type" value="Genomic_DNA"/>
</dbReference>
<evidence type="ECO:0000313" key="2">
    <source>
        <dbReference type="Proteomes" id="UP000814033"/>
    </source>
</evidence>
<sequence>MDAEDLAIQRSLPVLRNRRNIVLPIQRLPPEIIAHIFAICAEYTHALWRHQQPSTVGWIAATQLCQQWRQIALSVAGLWTTVTFVLGDRWAEEMYTRSQAASVNVHLVSKVSLDKYELIAKHISRTRQLILGPLQFHPSFFLLSEEHPAPLLETLSIMDMVINPSDAAPLNYLGNCAPALRTLKISTICPDIPWNAALLTQLVSLEVLCGGPVTTCSINDVLTTLERMGQLESLNLSSALPVFIPSGITVHRPVVMPRLKYLTLGGAIASVAPFLEALRTPVCVKLHLALDIEFLDELEIRAFFVRVTAAIQGGSWSATQALRLSTFHHEDMKLWDLRIEAFQCVEGAPYVLRDEMTEEEGDITITLYWDDDAAAPMETDDMARMCYDTFASAQLQLMVIDVGQWGTFQWVAIAGTLAGLKYLLTAGDSAWSFLRNLQWEVSERMSGSLGQDLEDPKWLLPGLLSLAFGGLELNMFGNTLYDWLHARVDADCPLKDLTLLDCISDPAQLEELRAVPGLVLNEDNSD</sequence>
<dbReference type="Proteomes" id="UP000814033">
    <property type="component" value="Unassembled WGS sequence"/>
</dbReference>
<proteinExistence type="predicted"/>